<feature type="signal peptide" evidence="1">
    <location>
        <begin position="1"/>
        <end position="22"/>
    </location>
</feature>
<reference evidence="2 3" key="1">
    <citation type="submission" date="2015-04" db="EMBL/GenBank/DDBJ databases">
        <title>Complete Genome Sequence of Brevibacterium flavum ATCC 15168.</title>
        <authorList>
            <person name="Ahn J."/>
            <person name="Park G."/>
            <person name="Jeon W."/>
            <person name="Jang Y."/>
            <person name="Jang M."/>
            <person name="Lee H."/>
            <person name="Lee H."/>
        </authorList>
    </citation>
    <scope>NUCLEOTIDE SEQUENCE [LARGE SCALE GENOMIC DNA]</scope>
    <source>
        <strain evidence="2 3">ATCC 15168</strain>
    </source>
</reference>
<dbReference type="AlphaFoldDB" id="A0A0F6Z4V4"/>
<dbReference type="HOGENOM" id="CLU_1719256_0_0_11"/>
<evidence type="ECO:0008006" key="4">
    <source>
        <dbReference type="Google" id="ProtNLM"/>
    </source>
</evidence>
<evidence type="ECO:0000313" key="2">
    <source>
        <dbReference type="EMBL" id="AKF26871.1"/>
    </source>
</evidence>
<dbReference type="PROSITE" id="PS51257">
    <property type="entry name" value="PROKAR_LIPOPROTEIN"/>
    <property type="match status" value="1"/>
</dbReference>
<name>A0A0F6Z4V4_9CORY</name>
<keyword evidence="1" id="KW-0732">Signal</keyword>
<dbReference type="GeneID" id="1018835"/>
<organism evidence="2 3">
    <name type="scientific">[Brevibacterium] flavum</name>
    <dbReference type="NCBI Taxonomy" id="92706"/>
    <lineage>
        <taxon>Bacteria</taxon>
        <taxon>Bacillati</taxon>
        <taxon>Actinomycetota</taxon>
        <taxon>Actinomycetes</taxon>
        <taxon>Mycobacteriales</taxon>
        <taxon>Corynebacteriaceae</taxon>
        <taxon>Corynebacterium</taxon>
    </lineage>
</organism>
<sequence length="142" mass="15965">MLQSPKRAIGLSAALLTLTACGANDELSSYLTSIETATAQVSLNDIYNDQWSEFAVVCPYTPSDYAKAELDVGDTPWPDKWPDEQTNFLLLKSDTGEYKWVRYRRSNLDFCSEPRIDFTLFPTAATLEFTANDGWILESVHP</sequence>
<protein>
    <recommendedName>
        <fullName evidence="4">Lipoprotein</fullName>
    </recommendedName>
</protein>
<dbReference type="PATRIC" id="fig|92706.3.peg.937"/>
<dbReference type="EMBL" id="CP011309">
    <property type="protein sequence ID" value="AKF26871.1"/>
    <property type="molecule type" value="Genomic_DNA"/>
</dbReference>
<feature type="chain" id="PRO_5002513165" description="Lipoprotein" evidence="1">
    <location>
        <begin position="23"/>
        <end position="142"/>
    </location>
</feature>
<evidence type="ECO:0000256" key="1">
    <source>
        <dbReference type="SAM" id="SignalP"/>
    </source>
</evidence>
<dbReference type="RefSeq" id="WP_003862384.1">
    <property type="nucleotide sequence ID" value="NZ_CP011309.1"/>
</dbReference>
<gene>
    <name evidence="2" type="ORF">YH66_04525</name>
</gene>
<proteinExistence type="predicted"/>
<evidence type="ECO:0000313" key="3">
    <source>
        <dbReference type="Proteomes" id="UP000034037"/>
    </source>
</evidence>
<keyword evidence="3" id="KW-1185">Reference proteome</keyword>
<dbReference type="Proteomes" id="UP000034037">
    <property type="component" value="Chromosome"/>
</dbReference>
<accession>A0A0F6Z4V4</accession>